<sequence length="724" mass="77677">MRQRFILALLAWGPLIQGLNYTGETALLDAAPANPQRRHATTVTFGELGVFDFSGDGRARVALELGAFSSEKDSKAEVPPANIPPPLMHRELIGALGVNELSRPVRDTDPVELDHVYLIFARSRAVNNFVARMYSGAKPNSGDSSTTDDQNAMMCTDVGSWLQSEFVAPISALRRPPAKKDKSDDADERQQKDALQSSEDEEPESTVEEKPKISFISASAPTGAPADLLPRPTKVTGIQRRRMSEEDEEQSEKATGIRRRAQPEEEPTTTGVVDNFTSVTNLASANSTGNSGNSTADSSSAANSTTDRPLLSNDTKANDVFLVEYEWEWLVPRGGEYAVVIANCAATTIQFKYNLIMANRWKDGRWTNLPAGWMPVQQVYPAVSYALWGVAALAWATVQIQQTRRRTGRAAVWVVAGFIPVLRFMGSLADQSRYRLWGASGSYEATMVVVSTSLVDALADAAQFLVVLALAKGWGVVRARLAGSEKRLLPGLVAFVAVASLYDGATRGGGVLAVAVLQATAIAYACASVAHTRRVHAVQTLRLVSRNEAALVSWATAETATPIGPPEALARLSACSWAQVVRECRGSTQLRNQMALLWSAARKGRLLALVHYCVLPSQALDAIVLVCSGFAVPPHQAYVGLLLAQAAHWIAFAALFTALVAGGLELPDVCLPPLPAIAARRSIPLPPPNAAAMSPRPMPPLGRLRLLRSSAPFAAARARATSGS</sequence>
<comment type="caution">
    <text evidence="4">The sequence shown here is derived from an EMBL/GenBank/DDBJ whole genome shotgun (WGS) entry which is preliminary data.</text>
</comment>
<keyword evidence="2" id="KW-1133">Transmembrane helix</keyword>
<dbReference type="Proteomes" id="UP001140094">
    <property type="component" value="Unassembled WGS sequence"/>
</dbReference>
<feature type="transmembrane region" description="Helical" evidence="2">
    <location>
        <begin position="637"/>
        <end position="661"/>
    </location>
</feature>
<feature type="compositionally biased region" description="Low complexity" evidence="1">
    <location>
        <begin position="280"/>
        <end position="307"/>
    </location>
</feature>
<evidence type="ECO:0008006" key="6">
    <source>
        <dbReference type="Google" id="ProtNLM"/>
    </source>
</evidence>
<feature type="transmembrane region" description="Helical" evidence="2">
    <location>
        <begin position="379"/>
        <end position="398"/>
    </location>
</feature>
<evidence type="ECO:0000256" key="2">
    <source>
        <dbReference type="SAM" id="Phobius"/>
    </source>
</evidence>
<organism evidence="4 5">
    <name type="scientific">Coemansia guatemalensis</name>
    <dbReference type="NCBI Taxonomy" id="2761395"/>
    <lineage>
        <taxon>Eukaryota</taxon>
        <taxon>Fungi</taxon>
        <taxon>Fungi incertae sedis</taxon>
        <taxon>Zoopagomycota</taxon>
        <taxon>Kickxellomycotina</taxon>
        <taxon>Kickxellomycetes</taxon>
        <taxon>Kickxellales</taxon>
        <taxon>Kickxellaceae</taxon>
        <taxon>Coemansia</taxon>
    </lineage>
</organism>
<keyword evidence="3" id="KW-0732">Signal</keyword>
<feature type="compositionally biased region" description="Polar residues" evidence="1">
    <location>
        <begin position="268"/>
        <end position="279"/>
    </location>
</feature>
<feature type="transmembrane region" description="Helical" evidence="2">
    <location>
        <begin position="606"/>
        <end position="631"/>
    </location>
</feature>
<feature type="compositionally biased region" description="Basic and acidic residues" evidence="1">
    <location>
        <begin position="178"/>
        <end position="192"/>
    </location>
</feature>
<proteinExistence type="predicted"/>
<gene>
    <name evidence="4" type="ORF">H4R20_002687</name>
</gene>
<dbReference type="EMBL" id="JANBUO010000459">
    <property type="protein sequence ID" value="KAJ2803959.1"/>
    <property type="molecule type" value="Genomic_DNA"/>
</dbReference>
<dbReference type="AlphaFoldDB" id="A0A9W8LUE8"/>
<evidence type="ECO:0000313" key="5">
    <source>
        <dbReference type="Proteomes" id="UP001140094"/>
    </source>
</evidence>
<name>A0A9W8LUE8_9FUNG</name>
<feature type="transmembrane region" description="Helical" evidence="2">
    <location>
        <begin position="511"/>
        <end position="530"/>
    </location>
</feature>
<reference evidence="4" key="1">
    <citation type="submission" date="2022-07" db="EMBL/GenBank/DDBJ databases">
        <title>Phylogenomic reconstructions and comparative analyses of Kickxellomycotina fungi.</title>
        <authorList>
            <person name="Reynolds N.K."/>
            <person name="Stajich J.E."/>
            <person name="Barry K."/>
            <person name="Grigoriev I.V."/>
            <person name="Crous P."/>
            <person name="Smith M.E."/>
        </authorList>
    </citation>
    <scope>NUCLEOTIDE SEQUENCE</scope>
    <source>
        <strain evidence="4">NRRL 1565</strain>
    </source>
</reference>
<feature type="chain" id="PRO_5040891205" description="Intimal thickness related receptor IRP domain-containing protein" evidence="3">
    <location>
        <begin position="19"/>
        <end position="724"/>
    </location>
</feature>
<feature type="transmembrane region" description="Helical" evidence="2">
    <location>
        <begin position="488"/>
        <end position="505"/>
    </location>
</feature>
<feature type="signal peptide" evidence="3">
    <location>
        <begin position="1"/>
        <end position="18"/>
    </location>
</feature>
<accession>A0A9W8LUE8</accession>
<keyword evidence="2" id="KW-0812">Transmembrane</keyword>
<keyword evidence="5" id="KW-1185">Reference proteome</keyword>
<protein>
    <recommendedName>
        <fullName evidence="6">Intimal thickness related receptor IRP domain-containing protein</fullName>
    </recommendedName>
</protein>
<evidence type="ECO:0000313" key="4">
    <source>
        <dbReference type="EMBL" id="KAJ2803959.1"/>
    </source>
</evidence>
<evidence type="ECO:0000256" key="3">
    <source>
        <dbReference type="SAM" id="SignalP"/>
    </source>
</evidence>
<keyword evidence="2" id="KW-0472">Membrane</keyword>
<dbReference type="OrthoDB" id="5588677at2759"/>
<feature type="transmembrane region" description="Helical" evidence="2">
    <location>
        <begin position="449"/>
        <end position="476"/>
    </location>
</feature>
<feature type="transmembrane region" description="Helical" evidence="2">
    <location>
        <begin position="410"/>
        <end position="429"/>
    </location>
</feature>
<feature type="region of interest" description="Disordered" evidence="1">
    <location>
        <begin position="169"/>
        <end position="310"/>
    </location>
</feature>
<evidence type="ECO:0000256" key="1">
    <source>
        <dbReference type="SAM" id="MobiDB-lite"/>
    </source>
</evidence>